<protein>
    <submittedName>
        <fullName evidence="3">UDP-N-acetylmuramate--L-alanine ligase</fullName>
        <ecNumber evidence="3">6.3.2.8</ecNumber>
    </submittedName>
</protein>
<evidence type="ECO:0000313" key="3">
    <source>
        <dbReference type="EMBL" id="VAW33018.1"/>
    </source>
</evidence>
<keyword evidence="1" id="KW-0472">Membrane</keyword>
<dbReference type="Gene3D" id="3.40.50.720">
    <property type="entry name" value="NAD(P)-binding Rossmann-like Domain"/>
    <property type="match status" value="1"/>
</dbReference>
<dbReference type="AlphaFoldDB" id="A0A3B0UQ65"/>
<dbReference type="PANTHER" id="PTHR43445:SF3">
    <property type="entry name" value="UDP-N-ACETYLMURAMATE--L-ALANINE LIGASE"/>
    <property type="match status" value="1"/>
</dbReference>
<dbReference type="InterPro" id="IPR050061">
    <property type="entry name" value="MurCDEF_pg_biosynth"/>
</dbReference>
<name>A0A3B0UQ65_9ZZZZ</name>
<evidence type="ECO:0000259" key="2">
    <source>
        <dbReference type="Pfam" id="PF01225"/>
    </source>
</evidence>
<reference evidence="3" key="1">
    <citation type="submission" date="2018-06" db="EMBL/GenBank/DDBJ databases">
        <authorList>
            <person name="Zhirakovskaya E."/>
        </authorList>
    </citation>
    <scope>NUCLEOTIDE SEQUENCE</scope>
</reference>
<dbReference type="InterPro" id="IPR000713">
    <property type="entry name" value="Mur_ligase_N"/>
</dbReference>
<dbReference type="EC" id="6.3.2.8" evidence="3"/>
<organism evidence="3">
    <name type="scientific">hydrothermal vent metagenome</name>
    <dbReference type="NCBI Taxonomy" id="652676"/>
    <lineage>
        <taxon>unclassified sequences</taxon>
        <taxon>metagenomes</taxon>
        <taxon>ecological metagenomes</taxon>
    </lineage>
</organism>
<feature type="transmembrane region" description="Helical" evidence="1">
    <location>
        <begin position="12"/>
        <end position="29"/>
    </location>
</feature>
<feature type="domain" description="Mur ligase N-terminal catalytic" evidence="2">
    <location>
        <begin position="13"/>
        <end position="85"/>
    </location>
</feature>
<evidence type="ECO:0000256" key="1">
    <source>
        <dbReference type="SAM" id="Phobius"/>
    </source>
</evidence>
<keyword evidence="1" id="KW-0812">Transmembrane</keyword>
<keyword evidence="3" id="KW-0436">Ligase</keyword>
<feature type="non-terminal residue" evidence="3">
    <location>
        <position position="92"/>
    </location>
</feature>
<dbReference type="Pfam" id="PF01225">
    <property type="entry name" value="Mur_ligase"/>
    <property type="match status" value="1"/>
</dbReference>
<dbReference type="PANTHER" id="PTHR43445">
    <property type="entry name" value="UDP-N-ACETYLMURAMATE--L-ALANINE LIGASE-RELATED"/>
    <property type="match status" value="1"/>
</dbReference>
<dbReference type="EMBL" id="UOEV01000077">
    <property type="protein sequence ID" value="VAW33018.1"/>
    <property type="molecule type" value="Genomic_DNA"/>
</dbReference>
<accession>A0A3B0UQ65</accession>
<gene>
    <name evidence="3" type="ORF">MNBD_CPR01-11</name>
</gene>
<dbReference type="GO" id="GO:0008763">
    <property type="term" value="F:UDP-N-acetylmuramate-L-alanine ligase activity"/>
    <property type="evidence" value="ECO:0007669"/>
    <property type="project" value="UniProtKB-EC"/>
</dbReference>
<keyword evidence="1" id="KW-1133">Transmembrane helix</keyword>
<proteinExistence type="predicted"/>
<sequence length="92" mass="10076">MNTLIFNKIKKAYFIGIGGIGMSALAQLFKHNGIVVTGSDRESSPVTNLLEQKGIVVTFGQRIDDVQKDVDVIIYSDAIEDAEPDFMNSVRA</sequence>
<dbReference type="SUPFAM" id="SSF51984">
    <property type="entry name" value="MurCD N-terminal domain"/>
    <property type="match status" value="1"/>
</dbReference>